<accession>A0A4Y6UV76</accession>
<dbReference type="PANTHER" id="PTHR43877">
    <property type="entry name" value="AMINOALKYLPHOSPHONATE N-ACETYLTRANSFERASE-RELATED-RELATED"/>
    <property type="match status" value="1"/>
</dbReference>
<keyword evidence="5" id="KW-1185">Reference proteome</keyword>
<feature type="domain" description="N-acetyltransferase" evidence="3">
    <location>
        <begin position="1"/>
        <end position="166"/>
    </location>
</feature>
<proteinExistence type="predicted"/>
<keyword evidence="2" id="KW-0012">Acyltransferase</keyword>
<dbReference type="InterPro" id="IPR050832">
    <property type="entry name" value="Bact_Acetyltransf"/>
</dbReference>
<evidence type="ECO:0000259" key="3">
    <source>
        <dbReference type="PROSITE" id="PS51186"/>
    </source>
</evidence>
<organism evidence="4 5">
    <name type="scientific">Saccharibacillus brassicae</name>
    <dbReference type="NCBI Taxonomy" id="2583377"/>
    <lineage>
        <taxon>Bacteria</taxon>
        <taxon>Bacillati</taxon>
        <taxon>Bacillota</taxon>
        <taxon>Bacilli</taxon>
        <taxon>Bacillales</taxon>
        <taxon>Paenibacillaceae</taxon>
        <taxon>Saccharibacillus</taxon>
    </lineage>
</organism>
<evidence type="ECO:0000256" key="1">
    <source>
        <dbReference type="ARBA" id="ARBA00022679"/>
    </source>
</evidence>
<dbReference type="OrthoDB" id="5292888at2"/>
<evidence type="ECO:0000256" key="2">
    <source>
        <dbReference type="ARBA" id="ARBA00023315"/>
    </source>
</evidence>
<dbReference type="PROSITE" id="PS51186">
    <property type="entry name" value="GNAT"/>
    <property type="match status" value="1"/>
</dbReference>
<dbReference type="InterPro" id="IPR016181">
    <property type="entry name" value="Acyl_CoA_acyltransferase"/>
</dbReference>
<dbReference type="SUPFAM" id="SSF55729">
    <property type="entry name" value="Acyl-CoA N-acyltransferases (Nat)"/>
    <property type="match status" value="1"/>
</dbReference>
<dbReference type="PANTHER" id="PTHR43877:SF1">
    <property type="entry name" value="ACETYLTRANSFERASE"/>
    <property type="match status" value="1"/>
</dbReference>
<dbReference type="Proteomes" id="UP000316968">
    <property type="component" value="Chromosome"/>
</dbReference>
<evidence type="ECO:0000313" key="5">
    <source>
        <dbReference type="Proteomes" id="UP000316968"/>
    </source>
</evidence>
<dbReference type="AlphaFoldDB" id="A0A4Y6UV76"/>
<protein>
    <submittedName>
        <fullName evidence="4">GNAT family N-acetyltransferase</fullName>
    </submittedName>
</protein>
<sequence length="173" mass="19973">MKIRFAQPEDAAGIAQVHVDSWKTTYKGIIADAYLDKLSMEEHRTRWEKRLSQPEPGEGVLVAENERGQVCGFLDYGVDRETGRAQEAELYAVYLLQSEQRKGIGRAMFGVLLEELRKKGYRSLMVWVLEQNPAVRFYQKLGSEEIERKEIRIGEQSFTEIALHWPDIVQLTI</sequence>
<evidence type="ECO:0000313" key="4">
    <source>
        <dbReference type="EMBL" id="QDH20478.1"/>
    </source>
</evidence>
<dbReference type="CDD" id="cd04301">
    <property type="entry name" value="NAT_SF"/>
    <property type="match status" value="1"/>
</dbReference>
<dbReference type="InterPro" id="IPR000182">
    <property type="entry name" value="GNAT_dom"/>
</dbReference>
<dbReference type="EMBL" id="CP041217">
    <property type="protein sequence ID" value="QDH20478.1"/>
    <property type="molecule type" value="Genomic_DNA"/>
</dbReference>
<name>A0A4Y6UV76_SACBS</name>
<dbReference type="GO" id="GO:0016747">
    <property type="term" value="F:acyltransferase activity, transferring groups other than amino-acyl groups"/>
    <property type="evidence" value="ECO:0007669"/>
    <property type="project" value="InterPro"/>
</dbReference>
<dbReference type="RefSeq" id="WP_141446980.1">
    <property type="nucleotide sequence ID" value="NZ_CP041217.1"/>
</dbReference>
<keyword evidence="1 4" id="KW-0808">Transferase</keyword>
<dbReference type="Pfam" id="PF00583">
    <property type="entry name" value="Acetyltransf_1"/>
    <property type="match status" value="1"/>
</dbReference>
<dbReference type="KEGG" id="saca:FFV09_06150"/>
<gene>
    <name evidence="4" type="ORF">FFV09_06150</name>
</gene>
<reference evidence="4 5" key="1">
    <citation type="submission" date="2019-06" db="EMBL/GenBank/DDBJ databases">
        <title>Saccharibacillus brassicae sp. nov., an endophytic bacterium isolated from Chinese cabbage seeds (Brassica pekinensis).</title>
        <authorList>
            <person name="Jiang L."/>
            <person name="Lee J."/>
            <person name="Kim S.W."/>
        </authorList>
    </citation>
    <scope>NUCLEOTIDE SEQUENCE [LARGE SCALE GENOMIC DNA]</scope>
    <source>
        <strain evidence="5">KCTC 43072 / ATSA2</strain>
    </source>
</reference>
<dbReference type="Gene3D" id="3.40.630.30">
    <property type="match status" value="1"/>
</dbReference>